<keyword evidence="3" id="KW-0255">Endonuclease</keyword>
<feature type="domain" description="Endoribonuclease YicC-like N-terminal" evidence="6">
    <location>
        <begin position="2"/>
        <end position="154"/>
    </location>
</feature>
<dbReference type="InterPro" id="IPR013527">
    <property type="entry name" value="YicC-like_N"/>
</dbReference>
<keyword evidence="2" id="KW-0540">Nuclease</keyword>
<name>A0A935MZL7_9RHOO</name>
<evidence type="ECO:0000256" key="2">
    <source>
        <dbReference type="ARBA" id="ARBA00022722"/>
    </source>
</evidence>
<protein>
    <submittedName>
        <fullName evidence="8">YicC family protein</fullName>
    </submittedName>
</protein>
<organism evidence="8 9">
    <name type="scientific">Candidatus Dechloromonas phosphorivorans</name>
    <dbReference type="NCBI Taxonomy" id="2899244"/>
    <lineage>
        <taxon>Bacteria</taxon>
        <taxon>Pseudomonadati</taxon>
        <taxon>Pseudomonadota</taxon>
        <taxon>Betaproteobacteria</taxon>
        <taxon>Rhodocyclales</taxon>
        <taxon>Azonexaceae</taxon>
        <taxon>Dechloromonas</taxon>
    </lineage>
</organism>
<keyword evidence="4" id="KW-0378">Hydrolase</keyword>
<evidence type="ECO:0000256" key="1">
    <source>
        <dbReference type="ARBA" id="ARBA00001968"/>
    </source>
</evidence>
<dbReference type="Pfam" id="PF03755">
    <property type="entry name" value="YicC-like_N"/>
    <property type="match status" value="1"/>
</dbReference>
<gene>
    <name evidence="8" type="ORF">IPJ38_18420</name>
</gene>
<accession>A0A935MZL7</accession>
<evidence type="ECO:0000259" key="7">
    <source>
        <dbReference type="Pfam" id="PF08340"/>
    </source>
</evidence>
<comment type="similarity">
    <text evidence="5">Belongs to the YicC/YloC family.</text>
</comment>
<dbReference type="InterPro" id="IPR013551">
    <property type="entry name" value="YicC-like_C"/>
</dbReference>
<evidence type="ECO:0000256" key="4">
    <source>
        <dbReference type="ARBA" id="ARBA00022801"/>
    </source>
</evidence>
<dbReference type="AlphaFoldDB" id="A0A935MZL7"/>
<comment type="cofactor">
    <cofactor evidence="1">
        <name>a divalent metal cation</name>
        <dbReference type="ChEBI" id="CHEBI:60240"/>
    </cofactor>
</comment>
<evidence type="ECO:0000259" key="6">
    <source>
        <dbReference type="Pfam" id="PF03755"/>
    </source>
</evidence>
<proteinExistence type="inferred from homology"/>
<dbReference type="PANTHER" id="PTHR30636:SF3">
    <property type="entry name" value="UPF0701 PROTEIN YICC"/>
    <property type="match status" value="1"/>
</dbReference>
<sequence>MIFSMTGYAVKTLDIECGTLQLEFKSVNSRYLDFHFRIAEDLRSLEIPLRELLSSRLSRGKIECRLGFNSAAARADQLQLNQELFGTLKALNDNVRIQMPEARPLSVSDVLRWPGMFGEQGIDFSTVGPQVLALAREVLEEFSDSRSREGKKLGEMIIDRVNAIREIVRNVAPRIPEAQALFTDKLRQRLQDALGTNGSDDRILQEVAVFATRIDVAEELTRLNAHLDEVERVIKKGGACGKRLDFLMQELNREANTLGSKSAITEVSQAAMDLKLLIEQIREQVQNLE</sequence>
<evidence type="ECO:0000313" key="8">
    <source>
        <dbReference type="EMBL" id="MBK7416781.1"/>
    </source>
</evidence>
<dbReference type="GO" id="GO:0016787">
    <property type="term" value="F:hydrolase activity"/>
    <property type="evidence" value="ECO:0007669"/>
    <property type="project" value="UniProtKB-KW"/>
</dbReference>
<dbReference type="GO" id="GO:0004521">
    <property type="term" value="F:RNA endonuclease activity"/>
    <property type="evidence" value="ECO:0007669"/>
    <property type="project" value="InterPro"/>
</dbReference>
<comment type="caution">
    <text evidence="8">The sequence shown here is derived from an EMBL/GenBank/DDBJ whole genome shotgun (WGS) entry which is preliminary data.</text>
</comment>
<dbReference type="Proteomes" id="UP000739411">
    <property type="component" value="Unassembled WGS sequence"/>
</dbReference>
<dbReference type="InterPro" id="IPR005229">
    <property type="entry name" value="YicC/YloC-like"/>
</dbReference>
<feature type="domain" description="Endoribonuclease YicC-like C-terminal" evidence="7">
    <location>
        <begin position="174"/>
        <end position="289"/>
    </location>
</feature>
<reference evidence="8 9" key="1">
    <citation type="submission" date="2020-10" db="EMBL/GenBank/DDBJ databases">
        <title>Connecting structure to function with the recovery of over 1000 high-quality activated sludge metagenome-assembled genomes encoding full-length rRNA genes using long-read sequencing.</title>
        <authorList>
            <person name="Singleton C.M."/>
            <person name="Petriglieri F."/>
            <person name="Kristensen J.M."/>
            <person name="Kirkegaard R.H."/>
            <person name="Michaelsen T.Y."/>
            <person name="Andersen M.H."/>
            <person name="Karst S.M."/>
            <person name="Dueholm M.S."/>
            <person name="Nielsen P.H."/>
            <person name="Albertsen M."/>
        </authorList>
    </citation>
    <scope>NUCLEOTIDE SEQUENCE [LARGE SCALE GENOMIC DNA]</scope>
    <source>
        <strain evidence="8">EsbW_18-Q3-R4-48_BATAC.463</strain>
    </source>
</reference>
<dbReference type="PANTHER" id="PTHR30636">
    <property type="entry name" value="UPF0701 PROTEIN YICC"/>
    <property type="match status" value="1"/>
</dbReference>
<dbReference type="Pfam" id="PF08340">
    <property type="entry name" value="YicC-like_C"/>
    <property type="match status" value="1"/>
</dbReference>
<dbReference type="EMBL" id="JADJMS010000046">
    <property type="protein sequence ID" value="MBK7416781.1"/>
    <property type="molecule type" value="Genomic_DNA"/>
</dbReference>
<dbReference type="NCBIfam" id="TIGR00255">
    <property type="entry name" value="YicC/YloC family endoribonuclease"/>
    <property type="match status" value="1"/>
</dbReference>
<evidence type="ECO:0000313" key="9">
    <source>
        <dbReference type="Proteomes" id="UP000739411"/>
    </source>
</evidence>
<evidence type="ECO:0000256" key="5">
    <source>
        <dbReference type="ARBA" id="ARBA00035648"/>
    </source>
</evidence>
<evidence type="ECO:0000256" key="3">
    <source>
        <dbReference type="ARBA" id="ARBA00022759"/>
    </source>
</evidence>